<protein>
    <submittedName>
        <fullName evidence="1">Uncharacterized protein</fullName>
    </submittedName>
</protein>
<name>A0A9X1MW88_9GAMM</name>
<gene>
    <name evidence="1" type="ORF">LPW36_04750</name>
</gene>
<dbReference type="RefSeq" id="WP_230608298.1">
    <property type="nucleotide sequence ID" value="NZ_JAJNAG010000006.1"/>
</dbReference>
<dbReference type="AlphaFoldDB" id="A0A9X1MW88"/>
<evidence type="ECO:0000313" key="1">
    <source>
        <dbReference type="EMBL" id="MCD1125340.1"/>
    </source>
</evidence>
<accession>A0A9X1MW88</accession>
<sequence length="188" mass="21987">MREQTRQYTTSLPRFRLSHLKTIKQMFESGLPALQWDTNAGKILLTTENGNITATIGGRTLSLRTTITQAGYGWREWYLCPHCSSRVADLFVGKKDIACRKCWKLHYASQSENQIDRMRRNIIKQRVAIWGGYPPASNLFERVTYFPKPKGMRWETFERKRNKLIQDEAHYWLAFLPIVDKICGSITR</sequence>
<organism evidence="1 2">
    <name type="scientific">Limnobaculum eriocheiris</name>
    <dbReference type="NCBI Taxonomy" id="2897391"/>
    <lineage>
        <taxon>Bacteria</taxon>
        <taxon>Pseudomonadati</taxon>
        <taxon>Pseudomonadota</taxon>
        <taxon>Gammaproteobacteria</taxon>
        <taxon>Enterobacterales</taxon>
        <taxon>Budviciaceae</taxon>
        <taxon>Limnobaculum</taxon>
    </lineage>
</organism>
<proteinExistence type="predicted"/>
<keyword evidence="2" id="KW-1185">Reference proteome</keyword>
<dbReference type="EMBL" id="JAJNAG010000006">
    <property type="protein sequence ID" value="MCD1125340.1"/>
    <property type="molecule type" value="Genomic_DNA"/>
</dbReference>
<evidence type="ECO:0000313" key="2">
    <source>
        <dbReference type="Proteomes" id="UP001139171"/>
    </source>
</evidence>
<dbReference type="Proteomes" id="UP001139171">
    <property type="component" value="Unassembled WGS sequence"/>
</dbReference>
<reference evidence="1" key="1">
    <citation type="submission" date="2021-11" db="EMBL/GenBank/DDBJ databases">
        <title>Jinshanibacter sp. isolated from one year old Eriocheir sinensis.</title>
        <authorList>
            <person name="Li J.-Y."/>
            <person name="He W."/>
            <person name="Gao T.-H."/>
        </authorList>
    </citation>
    <scope>NUCLEOTIDE SEQUENCE</scope>
    <source>
        <strain evidence="1">LJY008</strain>
    </source>
</reference>
<comment type="caution">
    <text evidence="1">The sequence shown here is derived from an EMBL/GenBank/DDBJ whole genome shotgun (WGS) entry which is preliminary data.</text>
</comment>